<dbReference type="PANTHER" id="PTHR19848">
    <property type="entry name" value="WD40 REPEAT PROTEIN"/>
    <property type="match status" value="1"/>
</dbReference>
<sequence>MTEEQKFIFDLKGYLLIPEVLKPSEITALKAQIETIRTDPESLPPHERQFPGGTASFLIDHPVVIDILHEILGEVRMESSWFTYRTAGNGGPPPHGGVRNVNPNFNYQSRNGKIYSALTRVVFELNEVEAGQNQVELQTADIDAPMLASNELLIDTEYTFISSGTELANYTGREPKVFQKGACRVLVLPALHPGDRVFTYGRHASTIRYSQDRLVAPVREAVDPAVVAASRMAGVAMTAIVVGEIGTNPWVVVFGLGLVGNLASQLFRIHGCRVIGVDPVAERRDLAQRCGIKYTVGGNADEAQAQIEEMTGGELGDITVDAVGHSGVVMQALRATANHGQLIILGSPRVRVDGNLTDLLSETHLRWITIHGTRLAAGGDGRIWIYDTDSGAQFAMLSGYTEHMRALAFAPDNSLLASGSEDNTLRLWDTATAREVLTLAGDSNLMNALASSSPDGVPLPGWDPRTERLLASSTEAPGRIRSLAFSSDGTTLASGSGDGKIRLWDIETGRLLSTFSAHDGLVLALAFSPDGTTLASGGSDTLVRLWNLEDKHLLTILRGHTDSVSALAFSTDGYDAIEMMCGPEAHIPSGEVTDGLLKEVKTMVTDSGLEVSVINPFTGKGLYQLAEEDQQGAVDHYALLQDVAVALGAGGVNFLTGYGSEKGDAFAWRLLVDVLKPICRRAEKLGITMNIHNHEATTIDASSKVTLLIEHVGSDALRLLNDITNFYHLGEDIAEVTEKLGPLTTHCHVKGVTGMYPYSTFLIPGEAGDELDFRTFAESLGKDCLPDLSRVVMSRSMPDAMVPEDNIPRVPVAFNTRLSADTLAVDVILR</sequence>
<evidence type="ECO:0000256" key="3">
    <source>
        <dbReference type="PROSITE-ProRule" id="PRU00221"/>
    </source>
</evidence>
<dbReference type="Gene3D" id="2.60.120.620">
    <property type="entry name" value="q2cbj1_9rhob like domain"/>
    <property type="match status" value="1"/>
</dbReference>
<feature type="domain" description="Alcohol dehydrogenase-like C-terminal" evidence="4">
    <location>
        <begin position="259"/>
        <end position="363"/>
    </location>
</feature>
<dbReference type="InterPro" id="IPR013022">
    <property type="entry name" value="Xyl_isomerase-like_TIM-brl"/>
</dbReference>
<dbReference type="InterPro" id="IPR036322">
    <property type="entry name" value="WD40_repeat_dom_sf"/>
</dbReference>
<dbReference type="AlphaFoldDB" id="A0AA35SPN9"/>
<dbReference type="SUPFAM" id="SSF51735">
    <property type="entry name" value="NAD(P)-binding Rossmann-fold domains"/>
    <property type="match status" value="1"/>
</dbReference>
<feature type="domain" description="Xylose isomerase-like TIM barrel" evidence="5">
    <location>
        <begin position="573"/>
        <end position="780"/>
    </location>
</feature>
<accession>A0AA35SPN9</accession>
<dbReference type="CDD" id="cd00200">
    <property type="entry name" value="WD40"/>
    <property type="match status" value="1"/>
</dbReference>
<dbReference type="EMBL" id="CASHTH010002684">
    <property type="protein sequence ID" value="CAI8033688.1"/>
    <property type="molecule type" value="Genomic_DNA"/>
</dbReference>
<dbReference type="SUPFAM" id="SSF50978">
    <property type="entry name" value="WD40 repeat-like"/>
    <property type="match status" value="1"/>
</dbReference>
<feature type="repeat" description="WD" evidence="3">
    <location>
        <begin position="480"/>
        <end position="514"/>
    </location>
</feature>
<dbReference type="Gene3D" id="3.20.20.150">
    <property type="entry name" value="Divalent-metal-dependent TIM barrel enzymes"/>
    <property type="match status" value="1"/>
</dbReference>
<evidence type="ECO:0000256" key="2">
    <source>
        <dbReference type="ARBA" id="ARBA00022737"/>
    </source>
</evidence>
<dbReference type="Pfam" id="PF00107">
    <property type="entry name" value="ADH_zinc_N"/>
    <property type="match status" value="1"/>
</dbReference>
<dbReference type="Gene3D" id="3.90.180.10">
    <property type="entry name" value="Medium-chain alcohol dehydrogenases, catalytic domain"/>
    <property type="match status" value="1"/>
</dbReference>
<dbReference type="PROSITE" id="PS00678">
    <property type="entry name" value="WD_REPEATS_1"/>
    <property type="match status" value="2"/>
</dbReference>
<evidence type="ECO:0000259" key="5">
    <source>
        <dbReference type="Pfam" id="PF01261"/>
    </source>
</evidence>
<dbReference type="InterPro" id="IPR015943">
    <property type="entry name" value="WD40/YVTN_repeat-like_dom_sf"/>
</dbReference>
<keyword evidence="7" id="KW-1185">Reference proteome</keyword>
<proteinExistence type="predicted"/>
<dbReference type="InterPro" id="IPR020472">
    <property type="entry name" value="WD40_PAC1"/>
</dbReference>
<dbReference type="Proteomes" id="UP001174909">
    <property type="component" value="Unassembled WGS sequence"/>
</dbReference>
<dbReference type="PRINTS" id="PR00320">
    <property type="entry name" value="GPROTEINBRPT"/>
</dbReference>
<evidence type="ECO:0000313" key="7">
    <source>
        <dbReference type="Proteomes" id="UP001174909"/>
    </source>
</evidence>
<dbReference type="InterPro" id="IPR019775">
    <property type="entry name" value="WD40_repeat_CS"/>
</dbReference>
<feature type="repeat" description="WD" evidence="3">
    <location>
        <begin position="397"/>
        <end position="438"/>
    </location>
</feature>
<dbReference type="InterPro" id="IPR001680">
    <property type="entry name" value="WD40_rpt"/>
</dbReference>
<reference evidence="6" key="1">
    <citation type="submission" date="2023-03" db="EMBL/GenBank/DDBJ databases">
        <authorList>
            <person name="Steffen K."/>
            <person name="Cardenas P."/>
        </authorList>
    </citation>
    <scope>NUCLEOTIDE SEQUENCE</scope>
</reference>
<dbReference type="SUPFAM" id="SSF51197">
    <property type="entry name" value="Clavaminate synthase-like"/>
    <property type="match status" value="1"/>
</dbReference>
<dbReference type="PANTHER" id="PTHR19848:SF8">
    <property type="entry name" value="F-BOX AND WD REPEAT DOMAIN CONTAINING 7"/>
    <property type="match status" value="1"/>
</dbReference>
<dbReference type="Pfam" id="PF00400">
    <property type="entry name" value="WD40"/>
    <property type="match status" value="3"/>
</dbReference>
<name>A0AA35SPN9_GEOBA</name>
<dbReference type="InterPro" id="IPR013149">
    <property type="entry name" value="ADH-like_C"/>
</dbReference>
<keyword evidence="1 3" id="KW-0853">WD repeat</keyword>
<dbReference type="Gene3D" id="3.40.50.720">
    <property type="entry name" value="NAD(P)-binding Rossmann-like Domain"/>
    <property type="match status" value="1"/>
</dbReference>
<evidence type="ECO:0000256" key="1">
    <source>
        <dbReference type="ARBA" id="ARBA00022574"/>
    </source>
</evidence>
<evidence type="ECO:0000313" key="6">
    <source>
        <dbReference type="EMBL" id="CAI8033688.1"/>
    </source>
</evidence>
<keyword evidence="2" id="KW-0677">Repeat</keyword>
<dbReference type="SUPFAM" id="SSF50129">
    <property type="entry name" value="GroES-like"/>
    <property type="match status" value="1"/>
</dbReference>
<protein>
    <submittedName>
        <fullName evidence="6">Uncharacterized WD repeat-containing protein alr3466</fullName>
    </submittedName>
</protein>
<dbReference type="SMART" id="SM00320">
    <property type="entry name" value="WD40"/>
    <property type="match status" value="5"/>
</dbReference>
<dbReference type="Pfam" id="PF01261">
    <property type="entry name" value="AP_endonuc_2"/>
    <property type="match status" value="1"/>
</dbReference>
<organism evidence="6 7">
    <name type="scientific">Geodia barretti</name>
    <name type="common">Barrett's horny sponge</name>
    <dbReference type="NCBI Taxonomy" id="519541"/>
    <lineage>
        <taxon>Eukaryota</taxon>
        <taxon>Metazoa</taxon>
        <taxon>Porifera</taxon>
        <taxon>Demospongiae</taxon>
        <taxon>Heteroscleromorpha</taxon>
        <taxon>Tetractinellida</taxon>
        <taxon>Astrophorina</taxon>
        <taxon>Geodiidae</taxon>
        <taxon>Geodia</taxon>
    </lineage>
</organism>
<dbReference type="PROSITE" id="PS50082">
    <property type="entry name" value="WD_REPEATS_2"/>
    <property type="match status" value="3"/>
</dbReference>
<dbReference type="InterPro" id="IPR011032">
    <property type="entry name" value="GroES-like_sf"/>
</dbReference>
<feature type="repeat" description="WD" evidence="3">
    <location>
        <begin position="515"/>
        <end position="556"/>
    </location>
</feature>
<comment type="caution">
    <text evidence="6">The sequence shown here is derived from an EMBL/GenBank/DDBJ whole genome shotgun (WGS) entry which is preliminary data.</text>
</comment>
<dbReference type="Gene3D" id="2.130.10.10">
    <property type="entry name" value="YVTN repeat-like/Quinoprotein amine dehydrogenase"/>
    <property type="match status" value="2"/>
</dbReference>
<dbReference type="InterPro" id="IPR036237">
    <property type="entry name" value="Xyl_isomerase-like_sf"/>
</dbReference>
<dbReference type="SUPFAM" id="SSF51658">
    <property type="entry name" value="Xylose isomerase-like"/>
    <property type="match status" value="1"/>
</dbReference>
<gene>
    <name evidence="6" type="ORF">GBAR_LOCUS19001</name>
</gene>
<evidence type="ECO:0000259" key="4">
    <source>
        <dbReference type="Pfam" id="PF00107"/>
    </source>
</evidence>
<dbReference type="PROSITE" id="PS50294">
    <property type="entry name" value="WD_REPEATS_REGION"/>
    <property type="match status" value="3"/>
</dbReference>
<dbReference type="InterPro" id="IPR036291">
    <property type="entry name" value="NAD(P)-bd_dom_sf"/>
</dbReference>